<dbReference type="RefSeq" id="WP_183775356.1">
    <property type="nucleotide sequence ID" value="NZ_JACIDK010000005.1"/>
</dbReference>
<keyword evidence="1" id="KW-0732">Signal</keyword>
<keyword evidence="3" id="KW-1185">Reference proteome</keyword>
<evidence type="ECO:0000313" key="2">
    <source>
        <dbReference type="EMBL" id="MBB3892671.1"/>
    </source>
</evidence>
<evidence type="ECO:0000256" key="1">
    <source>
        <dbReference type="SAM" id="SignalP"/>
    </source>
</evidence>
<name>A0A840A5C4_9CAUL</name>
<dbReference type="AlphaFoldDB" id="A0A840A5C4"/>
<reference evidence="2 3" key="1">
    <citation type="submission" date="2020-08" db="EMBL/GenBank/DDBJ databases">
        <title>Genomic Encyclopedia of Type Strains, Phase IV (KMG-IV): sequencing the most valuable type-strain genomes for metagenomic binning, comparative biology and taxonomic classification.</title>
        <authorList>
            <person name="Goeker M."/>
        </authorList>
    </citation>
    <scope>NUCLEOTIDE SEQUENCE [LARGE SCALE GENOMIC DNA]</scope>
    <source>
        <strain evidence="2 3">DSM 21793</strain>
    </source>
</reference>
<feature type="chain" id="PRO_5032327873" evidence="1">
    <location>
        <begin position="19"/>
        <end position="176"/>
    </location>
</feature>
<organism evidence="2 3">
    <name type="scientific">Phenylobacterium haematophilum</name>
    <dbReference type="NCBI Taxonomy" id="98513"/>
    <lineage>
        <taxon>Bacteria</taxon>
        <taxon>Pseudomonadati</taxon>
        <taxon>Pseudomonadota</taxon>
        <taxon>Alphaproteobacteria</taxon>
        <taxon>Caulobacterales</taxon>
        <taxon>Caulobacteraceae</taxon>
        <taxon>Phenylobacterium</taxon>
    </lineage>
</organism>
<evidence type="ECO:0000313" key="3">
    <source>
        <dbReference type="Proteomes" id="UP000530564"/>
    </source>
</evidence>
<comment type="caution">
    <text evidence="2">The sequence shown here is derived from an EMBL/GenBank/DDBJ whole genome shotgun (WGS) entry which is preliminary data.</text>
</comment>
<proteinExistence type="predicted"/>
<sequence length="176" mass="18334">MGAIRSLILALAGAGVLAAPAAASEDDWPVLKGVRLEGLRPWGAFAVYRADRSVTGVSLYLREGQTIARRVETRDGADAVVSWAAARSCPALNAAVAGLEKLPAPRIEVPGVGLRPPAAAASANADSYLLWAEDARFATSAYPVQLEVRGEGGSPMAAWVDASLRRLASCWSPAQP</sequence>
<protein>
    <submittedName>
        <fullName evidence="2">Uncharacterized protein</fullName>
    </submittedName>
</protein>
<feature type="signal peptide" evidence="1">
    <location>
        <begin position="1"/>
        <end position="18"/>
    </location>
</feature>
<dbReference type="Proteomes" id="UP000530564">
    <property type="component" value="Unassembled WGS sequence"/>
</dbReference>
<accession>A0A840A5C4</accession>
<dbReference type="EMBL" id="JACIDK010000005">
    <property type="protein sequence ID" value="MBB3892671.1"/>
    <property type="molecule type" value="Genomic_DNA"/>
</dbReference>
<gene>
    <name evidence="2" type="ORF">GGQ61_003407</name>
</gene>